<evidence type="ECO:0000313" key="2">
    <source>
        <dbReference type="Proteomes" id="UP001152484"/>
    </source>
</evidence>
<gene>
    <name evidence="1" type="ORF">CEURO_LOCUS8004</name>
</gene>
<protein>
    <submittedName>
        <fullName evidence="1">Uncharacterized protein</fullName>
    </submittedName>
</protein>
<keyword evidence="2" id="KW-1185">Reference proteome</keyword>
<evidence type="ECO:0000313" key="1">
    <source>
        <dbReference type="EMBL" id="CAH9081827.1"/>
    </source>
</evidence>
<dbReference type="Proteomes" id="UP001152484">
    <property type="component" value="Unassembled WGS sequence"/>
</dbReference>
<dbReference type="OrthoDB" id="1302609at2759"/>
<dbReference type="AlphaFoldDB" id="A0A9P0Z082"/>
<organism evidence="1 2">
    <name type="scientific">Cuscuta europaea</name>
    <name type="common">European dodder</name>
    <dbReference type="NCBI Taxonomy" id="41803"/>
    <lineage>
        <taxon>Eukaryota</taxon>
        <taxon>Viridiplantae</taxon>
        <taxon>Streptophyta</taxon>
        <taxon>Embryophyta</taxon>
        <taxon>Tracheophyta</taxon>
        <taxon>Spermatophyta</taxon>
        <taxon>Magnoliopsida</taxon>
        <taxon>eudicotyledons</taxon>
        <taxon>Gunneridae</taxon>
        <taxon>Pentapetalae</taxon>
        <taxon>asterids</taxon>
        <taxon>lamiids</taxon>
        <taxon>Solanales</taxon>
        <taxon>Convolvulaceae</taxon>
        <taxon>Cuscuteae</taxon>
        <taxon>Cuscuta</taxon>
        <taxon>Cuscuta subgen. Cuscuta</taxon>
    </lineage>
</organism>
<comment type="caution">
    <text evidence="1">The sequence shown here is derived from an EMBL/GenBank/DDBJ whole genome shotgun (WGS) entry which is preliminary data.</text>
</comment>
<sequence length="271" mass="32010">MTKFRNTELKKLCWQAGSTPTEQEFHECMEQIRGVNESAFLYLNEIPVEMWALSYDDDKRYDILTTNLSESFNNVLKGCRTLPITALVKATFDKVVQLFADRRNVGIMWHQAGFLYPQNIWKDVLERSQRRYHTTIVPHNRFLRQFHIRQYTLNAPLAGTDNHDNRSNIVAGALTLWVDIQHNIYFLDYYQHMSLEATNRYRKWYKKHGMTRVQNPSHNVPMTGYTPTTHNWGIVVSFEIHTIFINIYRVILFTRVTFLCRSKACTMCINS</sequence>
<reference evidence="1" key="1">
    <citation type="submission" date="2022-07" db="EMBL/GenBank/DDBJ databases">
        <authorList>
            <person name="Macas J."/>
            <person name="Novak P."/>
            <person name="Neumann P."/>
        </authorList>
    </citation>
    <scope>NUCLEOTIDE SEQUENCE</scope>
</reference>
<accession>A0A9P0Z082</accession>
<dbReference type="EMBL" id="CAMAPE010000015">
    <property type="protein sequence ID" value="CAH9081827.1"/>
    <property type="molecule type" value="Genomic_DNA"/>
</dbReference>
<name>A0A9P0Z082_CUSEU</name>
<proteinExistence type="predicted"/>